<feature type="region of interest" description="Disordered" evidence="1">
    <location>
        <begin position="235"/>
        <end position="260"/>
    </location>
</feature>
<dbReference type="VEuPathDB" id="TriTrypDB:LDHU3_24.0490"/>
<feature type="compositionally biased region" description="Basic and acidic residues" evidence="1">
    <location>
        <begin position="345"/>
        <end position="356"/>
    </location>
</feature>
<gene>
    <name evidence="3" type="ORF">LDHU3_24.0490</name>
</gene>
<feature type="region of interest" description="Disordered" evidence="1">
    <location>
        <begin position="301"/>
        <end position="367"/>
    </location>
</feature>
<reference evidence="3" key="1">
    <citation type="submission" date="2020-06" db="EMBL/GenBank/DDBJ databases">
        <authorList>
            <person name="Camacho E."/>
            <person name="Gonzalez-de la Fuente S."/>
            <person name="Rastrojo A."/>
            <person name="Peiro-Pastor R."/>
            <person name="Solana JC."/>
            <person name="Tabera L."/>
            <person name="Gamarro F."/>
            <person name="Carrasco-Ramiro F."/>
            <person name="Requena JM."/>
            <person name="Aguado B."/>
        </authorList>
    </citation>
    <scope>NUCLEOTIDE SEQUENCE</scope>
</reference>
<keyword evidence="2" id="KW-0472">Membrane</keyword>
<keyword evidence="2" id="KW-1133">Transmembrane helix</keyword>
<feature type="compositionally biased region" description="Polar residues" evidence="1">
    <location>
        <begin position="303"/>
        <end position="313"/>
    </location>
</feature>
<proteinExistence type="predicted"/>
<keyword evidence="2" id="KW-0812">Transmembrane</keyword>
<evidence type="ECO:0000256" key="2">
    <source>
        <dbReference type="SAM" id="Phobius"/>
    </source>
</evidence>
<feature type="region of interest" description="Disordered" evidence="1">
    <location>
        <begin position="97"/>
        <end position="118"/>
    </location>
</feature>
<dbReference type="EMBL" id="LR812644">
    <property type="protein sequence ID" value="CAC5430370.1"/>
    <property type="molecule type" value="Genomic_DNA"/>
</dbReference>
<organism evidence="3 4">
    <name type="scientific">Leishmania donovani</name>
    <dbReference type="NCBI Taxonomy" id="5661"/>
    <lineage>
        <taxon>Eukaryota</taxon>
        <taxon>Discoba</taxon>
        <taxon>Euglenozoa</taxon>
        <taxon>Kinetoplastea</taxon>
        <taxon>Metakinetoplastina</taxon>
        <taxon>Trypanosomatida</taxon>
        <taxon>Trypanosomatidae</taxon>
        <taxon>Leishmaniinae</taxon>
        <taxon>Leishmania</taxon>
    </lineage>
</organism>
<dbReference type="Proteomes" id="UP000601710">
    <property type="component" value="Chromosome 24"/>
</dbReference>
<accession>A0A6J8FC83</accession>
<protein>
    <submittedName>
        <fullName evidence="3">Hypothetical_protein_conserved</fullName>
    </submittedName>
</protein>
<evidence type="ECO:0000256" key="1">
    <source>
        <dbReference type="SAM" id="MobiDB-lite"/>
    </source>
</evidence>
<feature type="compositionally biased region" description="Low complexity" evidence="1">
    <location>
        <begin position="314"/>
        <end position="324"/>
    </location>
</feature>
<evidence type="ECO:0000313" key="4">
    <source>
        <dbReference type="Proteomes" id="UP000601710"/>
    </source>
</evidence>
<sequence length="625" mass="68488">MDPASRVSLMNVTVLTCILVLYIAHDAGFRFWMTRSDTVPLTAALVHDTKVLQQYGDVGLAYDAAIGHVRTPPLQLYSINAERFAANYTAPMRAAAAETASQNDAPRPSSAPSATDNTFSDALPMAAVVVESTWLTPDQDAVSSVYAQRLLEGYRYALLSGAPWLLLSGSAAEASVGLQFLRLLPNPAERIFPDSVLERWPLPLVTAALQLRESMAPYETLGAWVHGAGTRPLNSFPASSMTSRASQGQDAHQSPVPGQASLQSSLSQLLSAYSLAVTSAGHVRPASLILGAEWMRRMDAQHRSSSSATNVNGATRAAADGHAAPEQPRVTVYATKPDADDGDDDLKIEKNEDGGASKDAASAPWEQPRVLELHVNNTSTAVHVTVPGMVMISDANANKRAQHVARAVQQLVELTLVHRYAARSSSSSSAPMDAEREVGWWWWLGRPYGVTVIAGRWEQQRVKLLYMKAFREAVADSQEGLRKAVQLLHQSRCQFERPLLPLPCHGIRGPQLPPSALPFSTAVPARSRIFVLPPPYEDLQSVQPKPEWLNYTGELPASINAEASRVAKLLGRVSFFLYLNYRRWMDWFLASLPVGSYQDHFVLISVLMSDFAEHRISWMDVLHLR</sequence>
<name>A0A6J8FC83_LEIDO</name>
<dbReference type="VEuPathDB" id="TriTrypDB:LdBPK_240390.1"/>
<dbReference type="AlphaFoldDB" id="A0A6J8FC83"/>
<feature type="transmembrane region" description="Helical" evidence="2">
    <location>
        <begin position="7"/>
        <end position="25"/>
    </location>
</feature>
<feature type="compositionally biased region" description="Polar residues" evidence="1">
    <location>
        <begin position="235"/>
        <end position="252"/>
    </location>
</feature>
<evidence type="ECO:0000313" key="3">
    <source>
        <dbReference type="EMBL" id="CAC5430370.1"/>
    </source>
</evidence>
<dbReference type="VEuPathDB" id="TriTrypDB:LdCL_240008800"/>